<dbReference type="Gene3D" id="3.40.50.720">
    <property type="entry name" value="NAD(P)-binding Rossmann-like Domain"/>
    <property type="match status" value="1"/>
</dbReference>
<dbReference type="InParanoid" id="C7ZAM2"/>
<organism evidence="4 5">
    <name type="scientific">Fusarium vanettenii (strain ATCC MYA-4622 / CBS 123669 / FGSC 9596 / NRRL 45880 / 77-13-4)</name>
    <name type="common">Fusarium solani subsp. pisi</name>
    <dbReference type="NCBI Taxonomy" id="660122"/>
    <lineage>
        <taxon>Eukaryota</taxon>
        <taxon>Fungi</taxon>
        <taxon>Dikarya</taxon>
        <taxon>Ascomycota</taxon>
        <taxon>Pezizomycotina</taxon>
        <taxon>Sordariomycetes</taxon>
        <taxon>Hypocreomycetidae</taxon>
        <taxon>Hypocreales</taxon>
        <taxon>Nectriaceae</taxon>
        <taxon>Fusarium</taxon>
        <taxon>Fusarium solani species complex</taxon>
        <taxon>Fusarium vanettenii</taxon>
    </lineage>
</organism>
<sequence length="320" mass="35363">MKVAIAGGAGETGNCIVDALLQSNIPELVITALIRPASLEKPEVENIREKGVKTVAADLAGPEDELVNVLSGTDVLISAISVPGLPDQIHLANAAKLAGVKRFVPCFFATVAPAKGVMAIRYLKEETLLHVKKIHLPYTVIDVGWWYQLSLPRLPSGNIDYAVTMPVEYIAGDGNTPSALTDMRDVGNYTARIIQDPRTLNKMVFAYGDVLSQNQVFKLLEDLSEEKLERRYRSAEDLKVAISKPLPEDWFYNAIDHRETIVSQYWSSMGVRGDNTPEIAEFLGYLDCKKLYPDFEAITFEACCKEILEGKAAGPYANRW</sequence>
<dbReference type="OMA" id="IAWEVEL"/>
<dbReference type="PANTHER" id="PTHR47706:SF9">
    <property type="entry name" value="NMRA-LIKE DOMAIN-CONTAINING PROTEIN-RELATED"/>
    <property type="match status" value="1"/>
</dbReference>
<dbReference type="EMBL" id="GG698912">
    <property type="protein sequence ID" value="EEU39703.1"/>
    <property type="molecule type" value="Genomic_DNA"/>
</dbReference>
<dbReference type="GO" id="GO:0016491">
    <property type="term" value="F:oxidoreductase activity"/>
    <property type="evidence" value="ECO:0007669"/>
    <property type="project" value="UniProtKB-KW"/>
</dbReference>
<evidence type="ECO:0000313" key="5">
    <source>
        <dbReference type="Proteomes" id="UP000005206"/>
    </source>
</evidence>
<dbReference type="RefSeq" id="XP_003045416.1">
    <property type="nucleotide sequence ID" value="XM_003045370.1"/>
</dbReference>
<proteinExistence type="predicted"/>
<dbReference type="OrthoDB" id="419598at2759"/>
<dbReference type="eggNOG" id="ENOG502QPMY">
    <property type="taxonomic scope" value="Eukaryota"/>
</dbReference>
<dbReference type="InterPro" id="IPR036291">
    <property type="entry name" value="NAD(P)-bd_dom_sf"/>
</dbReference>
<dbReference type="InterPro" id="IPR045312">
    <property type="entry name" value="PCBER-like"/>
</dbReference>
<dbReference type="Pfam" id="PF05368">
    <property type="entry name" value="NmrA"/>
    <property type="match status" value="1"/>
</dbReference>
<evidence type="ECO:0000256" key="2">
    <source>
        <dbReference type="ARBA" id="ARBA00023002"/>
    </source>
</evidence>
<dbReference type="InterPro" id="IPR008030">
    <property type="entry name" value="NmrA-like"/>
</dbReference>
<keyword evidence="1" id="KW-0521">NADP</keyword>
<dbReference type="CDD" id="cd05259">
    <property type="entry name" value="PCBER_SDR_a"/>
    <property type="match status" value="1"/>
</dbReference>
<dbReference type="SUPFAM" id="SSF51735">
    <property type="entry name" value="NAD(P)-binding Rossmann-fold domains"/>
    <property type="match status" value="1"/>
</dbReference>
<evidence type="ECO:0000259" key="3">
    <source>
        <dbReference type="Pfam" id="PF05368"/>
    </source>
</evidence>
<reference evidence="4 5" key="1">
    <citation type="journal article" date="2009" name="PLoS Genet.">
        <title>The genome of Nectria haematococca: contribution of supernumerary chromosomes to gene expansion.</title>
        <authorList>
            <person name="Coleman J.J."/>
            <person name="Rounsley S.D."/>
            <person name="Rodriguez-Carres M."/>
            <person name="Kuo A."/>
            <person name="Wasmann C.C."/>
            <person name="Grimwood J."/>
            <person name="Schmutz J."/>
            <person name="Taga M."/>
            <person name="White G.J."/>
            <person name="Zhou S."/>
            <person name="Schwartz D.C."/>
            <person name="Freitag M."/>
            <person name="Ma L.J."/>
            <person name="Danchin E.G."/>
            <person name="Henrissat B."/>
            <person name="Coutinho P.M."/>
            <person name="Nelson D.R."/>
            <person name="Straney D."/>
            <person name="Napoli C.A."/>
            <person name="Barker B.M."/>
            <person name="Gribskov M."/>
            <person name="Rep M."/>
            <person name="Kroken S."/>
            <person name="Molnar I."/>
            <person name="Rensing C."/>
            <person name="Kennell J.C."/>
            <person name="Zamora J."/>
            <person name="Farman M.L."/>
            <person name="Selker E.U."/>
            <person name="Salamov A."/>
            <person name="Shapiro H."/>
            <person name="Pangilinan J."/>
            <person name="Lindquist E."/>
            <person name="Lamers C."/>
            <person name="Grigoriev I.V."/>
            <person name="Geiser D.M."/>
            <person name="Covert S.F."/>
            <person name="Temporini E."/>
            <person name="Vanetten H.D."/>
        </authorList>
    </citation>
    <scope>NUCLEOTIDE SEQUENCE [LARGE SCALE GENOMIC DNA]</scope>
    <source>
        <strain evidence="5">ATCC MYA-4622 / CBS 123669 / FGSC 9596 / NRRL 45880 / 77-13-4</strain>
    </source>
</reference>
<dbReference type="GeneID" id="9672371"/>
<gene>
    <name evidence="4" type="ORF">NECHADRAFT_43859</name>
</gene>
<dbReference type="KEGG" id="nhe:NECHADRAFT_43859"/>
<dbReference type="AlphaFoldDB" id="C7ZAM2"/>
<dbReference type="InterPro" id="IPR051609">
    <property type="entry name" value="NmrA/Isoflavone_reductase-like"/>
</dbReference>
<evidence type="ECO:0000256" key="1">
    <source>
        <dbReference type="ARBA" id="ARBA00022857"/>
    </source>
</evidence>
<keyword evidence="2" id="KW-0560">Oxidoreductase</keyword>
<feature type="domain" description="NmrA-like" evidence="3">
    <location>
        <begin position="2"/>
        <end position="248"/>
    </location>
</feature>
<dbReference type="VEuPathDB" id="FungiDB:NECHADRAFT_43859"/>
<name>C7ZAM2_FUSV7</name>
<dbReference type="PANTHER" id="PTHR47706">
    <property type="entry name" value="NMRA-LIKE FAMILY PROTEIN"/>
    <property type="match status" value="1"/>
</dbReference>
<dbReference type="HOGENOM" id="CLU_044876_6_0_1"/>
<keyword evidence="5" id="KW-1185">Reference proteome</keyword>
<protein>
    <recommendedName>
        <fullName evidence="3">NmrA-like domain-containing protein</fullName>
    </recommendedName>
</protein>
<evidence type="ECO:0000313" key="4">
    <source>
        <dbReference type="EMBL" id="EEU39703.1"/>
    </source>
</evidence>
<dbReference type="Gene3D" id="3.90.25.10">
    <property type="entry name" value="UDP-galactose 4-epimerase, domain 1"/>
    <property type="match status" value="1"/>
</dbReference>
<accession>C7ZAM2</accession>
<dbReference type="Proteomes" id="UP000005206">
    <property type="component" value="Chromosome 6"/>
</dbReference>